<proteinExistence type="predicted"/>
<dbReference type="EMBL" id="JAVRAD010000029">
    <property type="protein sequence ID" value="MDX8332947.1"/>
    <property type="molecule type" value="Genomic_DNA"/>
</dbReference>
<dbReference type="RefSeq" id="WP_320188968.1">
    <property type="nucleotide sequence ID" value="NZ_CP192765.1"/>
</dbReference>
<evidence type="ECO:0000313" key="3">
    <source>
        <dbReference type="Proteomes" id="UP001277561"/>
    </source>
</evidence>
<evidence type="ECO:0000256" key="1">
    <source>
        <dbReference type="SAM" id="Coils"/>
    </source>
</evidence>
<organism evidence="2 3">
    <name type="scientific">Agrobacterium rosae</name>
    <dbReference type="NCBI Taxonomy" id="1972867"/>
    <lineage>
        <taxon>Bacteria</taxon>
        <taxon>Pseudomonadati</taxon>
        <taxon>Pseudomonadota</taxon>
        <taxon>Alphaproteobacteria</taxon>
        <taxon>Hyphomicrobiales</taxon>
        <taxon>Rhizobiaceae</taxon>
        <taxon>Rhizobium/Agrobacterium group</taxon>
        <taxon>Agrobacterium</taxon>
    </lineage>
</organism>
<evidence type="ECO:0000313" key="2">
    <source>
        <dbReference type="EMBL" id="MDX8332947.1"/>
    </source>
</evidence>
<keyword evidence="3" id="KW-1185">Reference proteome</keyword>
<feature type="coiled-coil region" evidence="1">
    <location>
        <begin position="2"/>
        <end position="29"/>
    </location>
</feature>
<reference evidence="2" key="1">
    <citation type="journal article" date="2023" name="Phytobiomes J">
        <title>Deciphering the key players within the bacterial microbiota associated with aerial crown gall tumors on rhododendron: Insights into the gallobiome.</title>
        <authorList>
            <person name="Kuzmanovic N."/>
            <person name="Nesme J."/>
            <person name="Wolf J."/>
            <person name="Neumann-Schaal M."/>
            <person name="Petersen J."/>
            <person name="Fernandez-Gnecco G."/>
            <person name="Sproeer C."/>
            <person name="Bunk B."/>
            <person name="Overmann J."/>
            <person name="Sorensen S.J."/>
            <person name="Idczak E."/>
            <person name="Smalla K."/>
        </authorList>
    </citation>
    <scope>NUCLEOTIDE SEQUENCE [LARGE SCALE GENOMIC DNA]</scope>
    <source>
        <strain evidence="2">Rho-14.1</strain>
    </source>
</reference>
<accession>A0ABU4W577</accession>
<gene>
    <name evidence="2" type="ORF">RMS29_27530</name>
</gene>
<dbReference type="Proteomes" id="UP001277561">
    <property type="component" value="Unassembled WGS sequence"/>
</dbReference>
<name>A0ABU4W577_9HYPH</name>
<sequence>MRKPIAQRIKELEERKRALQSRLDRQERAQATRRKILLGSLVLERLAQDDDGNTGVQWDLRQWLAAQLPAFLVSDSDRALFADLLCAIAYAR</sequence>
<keyword evidence="1" id="KW-0175">Coiled coil</keyword>
<protein>
    <submittedName>
        <fullName evidence="2">Mobilization protein</fullName>
    </submittedName>
</protein>
<comment type="caution">
    <text evidence="2">The sequence shown here is derived from an EMBL/GenBank/DDBJ whole genome shotgun (WGS) entry which is preliminary data.</text>
</comment>